<keyword evidence="2" id="KW-1133">Transmembrane helix</keyword>
<evidence type="ECO:0000256" key="2">
    <source>
        <dbReference type="SAM" id="Phobius"/>
    </source>
</evidence>
<dbReference type="EMBL" id="VSWD01000012">
    <property type="protein sequence ID" value="KAK3086568.1"/>
    <property type="molecule type" value="Genomic_DNA"/>
</dbReference>
<feature type="region of interest" description="Disordered" evidence="1">
    <location>
        <begin position="267"/>
        <end position="301"/>
    </location>
</feature>
<gene>
    <name evidence="3" type="ORF">FSP39_020342</name>
</gene>
<name>A0AA88XQ05_PINIB</name>
<protein>
    <submittedName>
        <fullName evidence="3">Uncharacterized protein</fullName>
    </submittedName>
</protein>
<feature type="transmembrane region" description="Helical" evidence="2">
    <location>
        <begin position="216"/>
        <end position="241"/>
    </location>
</feature>
<keyword evidence="2" id="KW-0812">Transmembrane</keyword>
<dbReference type="Proteomes" id="UP001186944">
    <property type="component" value="Unassembled WGS sequence"/>
</dbReference>
<evidence type="ECO:0000313" key="3">
    <source>
        <dbReference type="EMBL" id="KAK3086568.1"/>
    </source>
</evidence>
<evidence type="ECO:0000256" key="1">
    <source>
        <dbReference type="SAM" id="MobiDB-lite"/>
    </source>
</evidence>
<comment type="caution">
    <text evidence="3">The sequence shown here is derived from an EMBL/GenBank/DDBJ whole genome shotgun (WGS) entry which is preliminary data.</text>
</comment>
<evidence type="ECO:0000313" key="4">
    <source>
        <dbReference type="Proteomes" id="UP001186944"/>
    </source>
</evidence>
<feature type="compositionally biased region" description="Low complexity" evidence="1">
    <location>
        <begin position="274"/>
        <end position="301"/>
    </location>
</feature>
<reference evidence="3" key="1">
    <citation type="submission" date="2019-08" db="EMBL/GenBank/DDBJ databases">
        <title>The improved chromosome-level genome for the pearl oyster Pinctada fucata martensii using PacBio sequencing and Hi-C.</title>
        <authorList>
            <person name="Zheng Z."/>
        </authorList>
    </citation>
    <scope>NUCLEOTIDE SEQUENCE</scope>
    <source>
        <strain evidence="3">ZZ-2019</strain>
        <tissue evidence="3">Adductor muscle</tissue>
    </source>
</reference>
<proteinExistence type="predicted"/>
<accession>A0AA88XQ05</accession>
<dbReference type="AlphaFoldDB" id="A0AA88XQ05"/>
<sequence>MLNGSTLNVADLGILITSNKTNVHSEYTKSLAHTTISHRDSAFPTDYTRNRRNAACPPSHPYNANGTCVKQCPADLPLIVTDNFPPNSYCTKHCPSSMYKNKNVCTFACDDDQLTIVDTRECYNGTSCPETYPLNQTLFGDKSCSSRCPISFIAEEKTNSCILFYLCREKIYHSSCVEKCPPFFYDSGPENLDPSEADDALSIKSIFHFRVCLSDFGYRVTAIVSFVLDCLIISFVMYFYFYERFFRIPKRNKKAIHCKTKEGISNNTRLQHPQQNTKTLNTKTQSRQTQKVTQKGQGTPN</sequence>
<organism evidence="3 4">
    <name type="scientific">Pinctada imbricata</name>
    <name type="common">Atlantic pearl-oyster</name>
    <name type="synonym">Pinctada martensii</name>
    <dbReference type="NCBI Taxonomy" id="66713"/>
    <lineage>
        <taxon>Eukaryota</taxon>
        <taxon>Metazoa</taxon>
        <taxon>Spiralia</taxon>
        <taxon>Lophotrochozoa</taxon>
        <taxon>Mollusca</taxon>
        <taxon>Bivalvia</taxon>
        <taxon>Autobranchia</taxon>
        <taxon>Pteriomorphia</taxon>
        <taxon>Pterioida</taxon>
        <taxon>Pterioidea</taxon>
        <taxon>Pteriidae</taxon>
        <taxon>Pinctada</taxon>
    </lineage>
</organism>
<keyword evidence="2" id="KW-0472">Membrane</keyword>
<keyword evidence="4" id="KW-1185">Reference proteome</keyword>